<evidence type="ECO:0000313" key="5">
    <source>
        <dbReference type="EMBL" id="BDG07403.1"/>
    </source>
</evidence>
<keyword evidence="6" id="KW-1185">Reference proteome</keyword>
<dbReference type="RefSeq" id="WP_248344125.1">
    <property type="nucleotide sequence ID" value="NZ_AP025592.1"/>
</dbReference>
<evidence type="ECO:0000256" key="1">
    <source>
        <dbReference type="ARBA" id="ARBA00022737"/>
    </source>
</evidence>
<dbReference type="SMART" id="SM00028">
    <property type="entry name" value="TPR"/>
    <property type="match status" value="4"/>
</dbReference>
<dbReference type="Proteomes" id="UP001162734">
    <property type="component" value="Chromosome"/>
</dbReference>
<feature type="repeat" description="TPR" evidence="3">
    <location>
        <begin position="548"/>
        <end position="581"/>
    </location>
</feature>
<feature type="repeat" description="TPR" evidence="3">
    <location>
        <begin position="480"/>
        <end position="513"/>
    </location>
</feature>
<evidence type="ECO:0008006" key="7">
    <source>
        <dbReference type="Google" id="ProtNLM"/>
    </source>
</evidence>
<name>A0ABN6N2L0_9BACT</name>
<accession>A0ABN6N2L0</accession>
<feature type="transmembrane region" description="Helical" evidence="4">
    <location>
        <begin position="401"/>
        <end position="419"/>
    </location>
</feature>
<feature type="transmembrane region" description="Helical" evidence="4">
    <location>
        <begin position="29"/>
        <end position="50"/>
    </location>
</feature>
<dbReference type="SUPFAM" id="SSF48452">
    <property type="entry name" value="TPR-like"/>
    <property type="match status" value="1"/>
</dbReference>
<dbReference type="InterPro" id="IPR052346">
    <property type="entry name" value="O-mannosyl-transferase_TMTC"/>
</dbReference>
<evidence type="ECO:0000256" key="3">
    <source>
        <dbReference type="PROSITE-ProRule" id="PRU00339"/>
    </source>
</evidence>
<gene>
    <name evidence="5" type="ORF">AMPC_05160</name>
</gene>
<organism evidence="5 6">
    <name type="scientific">Anaeromyxobacter paludicola</name>
    <dbReference type="NCBI Taxonomy" id="2918171"/>
    <lineage>
        <taxon>Bacteria</taxon>
        <taxon>Pseudomonadati</taxon>
        <taxon>Myxococcota</taxon>
        <taxon>Myxococcia</taxon>
        <taxon>Myxococcales</taxon>
        <taxon>Cystobacterineae</taxon>
        <taxon>Anaeromyxobacteraceae</taxon>
        <taxon>Anaeromyxobacter</taxon>
    </lineage>
</organism>
<evidence type="ECO:0000256" key="2">
    <source>
        <dbReference type="ARBA" id="ARBA00022803"/>
    </source>
</evidence>
<dbReference type="EMBL" id="AP025592">
    <property type="protein sequence ID" value="BDG07403.1"/>
    <property type="molecule type" value="Genomic_DNA"/>
</dbReference>
<sequence>MTSPLPAPSGPAPARSGARVSLLRRAGPLLCLLAVTAAGYAPALGGGFQFDDERAITANPAMKDLPAFLRERFLPSFLADGRPVTDLTFAVTHELFGLRPEPWHAGNVLVHLAATLLAFALARETLRRAGWGDRPGVALAAAGIFALHPLQTEAVSYVVQRSEALASAFFLAGLLLLLRCERAVTAAGRAGLLVAGLAAYVAGLGSKLVAVTLPAALLLHALAFPGRAGRAGALRRAGLLAAPLAAVGALFAWLNLRRFSGRADVGFDVPGLTARDYLLSQPRAIAGYLRLALWPAGQSIDHAFAPSRALDAPTLAALALVLAGLAWALATLARSPSHPAKASRLAAFGSCWFLLLLAPTSSVVPLADLMVEHRVYLALLGPALATAAIGSEALGPRARRLGPVLVLVAGGALFGALLARNQVWRDRVSLWRDAVAKGPGKSRTHANYGQALFLAGRLPEAEAEFRFALALARDGTTRPPELYRNLGAVLIQQRRMQEAAQALSQGLAWSPGDPDLLNNYAIALHAVGLEAQSERYARQAIAASPGHAGAHNTLGEVLLALGRPEQALREFLAAVSLDPDAPVMAHNVAVTEEAIGDAAEACRWWAYYRTLPGADPRRADARQPALGCGE</sequence>
<dbReference type="PROSITE" id="PS50005">
    <property type="entry name" value="TPR"/>
    <property type="match status" value="2"/>
</dbReference>
<evidence type="ECO:0000313" key="6">
    <source>
        <dbReference type="Proteomes" id="UP001162734"/>
    </source>
</evidence>
<keyword evidence="1" id="KW-0677">Repeat</keyword>
<keyword evidence="4" id="KW-0812">Transmembrane</keyword>
<keyword evidence="4" id="KW-0472">Membrane</keyword>
<keyword evidence="4" id="KW-1133">Transmembrane helix</keyword>
<keyword evidence="2 3" id="KW-0802">TPR repeat</keyword>
<dbReference type="InterPro" id="IPR019734">
    <property type="entry name" value="TPR_rpt"/>
</dbReference>
<feature type="transmembrane region" description="Helical" evidence="4">
    <location>
        <begin position="314"/>
        <end position="333"/>
    </location>
</feature>
<dbReference type="Gene3D" id="1.25.40.10">
    <property type="entry name" value="Tetratricopeptide repeat domain"/>
    <property type="match status" value="1"/>
</dbReference>
<feature type="transmembrane region" description="Helical" evidence="4">
    <location>
        <begin position="237"/>
        <end position="256"/>
    </location>
</feature>
<reference evidence="6" key="1">
    <citation type="journal article" date="2022" name="Int. J. Syst. Evol. Microbiol.">
        <title>Anaeromyxobacter oryzae sp. nov., Anaeromyxobacter diazotrophicus sp. nov. and Anaeromyxobacter paludicola sp. nov., isolated from paddy soils.</title>
        <authorList>
            <person name="Itoh H."/>
            <person name="Xu Z."/>
            <person name="Mise K."/>
            <person name="Masuda Y."/>
            <person name="Ushijima N."/>
            <person name="Hayakawa C."/>
            <person name="Shiratori Y."/>
            <person name="Senoo K."/>
        </authorList>
    </citation>
    <scope>NUCLEOTIDE SEQUENCE [LARGE SCALE GENOMIC DNA]</scope>
    <source>
        <strain evidence="6">Red630</strain>
    </source>
</reference>
<feature type="transmembrane region" description="Helical" evidence="4">
    <location>
        <begin position="184"/>
        <end position="202"/>
    </location>
</feature>
<dbReference type="PANTHER" id="PTHR44227:SF3">
    <property type="entry name" value="PROTEIN O-MANNOSYL-TRANSFERASE TMTC4"/>
    <property type="match status" value="1"/>
</dbReference>
<dbReference type="PANTHER" id="PTHR44227">
    <property type="match status" value="1"/>
</dbReference>
<evidence type="ECO:0000256" key="4">
    <source>
        <dbReference type="SAM" id="Phobius"/>
    </source>
</evidence>
<feature type="transmembrane region" description="Helical" evidence="4">
    <location>
        <begin position="345"/>
        <end position="367"/>
    </location>
</feature>
<dbReference type="Pfam" id="PF14559">
    <property type="entry name" value="TPR_19"/>
    <property type="match status" value="1"/>
</dbReference>
<dbReference type="InterPro" id="IPR011990">
    <property type="entry name" value="TPR-like_helical_dom_sf"/>
</dbReference>
<proteinExistence type="predicted"/>
<feature type="transmembrane region" description="Helical" evidence="4">
    <location>
        <begin position="373"/>
        <end position="394"/>
    </location>
</feature>
<protein>
    <recommendedName>
        <fullName evidence="7">Tetratricopeptide repeat protein</fullName>
    </recommendedName>
</protein>